<feature type="transmembrane region" description="Helical" evidence="2">
    <location>
        <begin position="42"/>
        <end position="71"/>
    </location>
</feature>
<keyword evidence="2" id="KW-0472">Membrane</keyword>
<evidence type="ECO:0008006" key="5">
    <source>
        <dbReference type="Google" id="ProtNLM"/>
    </source>
</evidence>
<name>A0ABS3FMK6_9CYAN</name>
<feature type="coiled-coil region" evidence="1">
    <location>
        <begin position="199"/>
        <end position="251"/>
    </location>
</feature>
<keyword evidence="4" id="KW-1185">Reference proteome</keyword>
<evidence type="ECO:0000256" key="2">
    <source>
        <dbReference type="SAM" id="Phobius"/>
    </source>
</evidence>
<gene>
    <name evidence="3" type="ORF">J0895_04235</name>
</gene>
<reference evidence="3 4" key="1">
    <citation type="submission" date="2021-03" db="EMBL/GenBank/DDBJ databases">
        <title>Metabolic Capacity of the Antarctic Cyanobacterium Phormidium pseudopriestleyi that Sustains Oxygenic Photosynthesis in the Presence of Hydrogen Sulfide.</title>
        <authorList>
            <person name="Lumian J.E."/>
            <person name="Jungblut A.D."/>
            <person name="Dillon M.L."/>
            <person name="Hawes I."/>
            <person name="Doran P.T."/>
            <person name="Mackey T.J."/>
            <person name="Dick G.J."/>
            <person name="Grettenberger C.L."/>
            <person name="Sumner D.Y."/>
        </authorList>
    </citation>
    <scope>NUCLEOTIDE SEQUENCE [LARGE SCALE GENOMIC DNA]</scope>
    <source>
        <strain evidence="3 4">FRX01</strain>
    </source>
</reference>
<evidence type="ECO:0000256" key="1">
    <source>
        <dbReference type="SAM" id="Coils"/>
    </source>
</evidence>
<comment type="caution">
    <text evidence="3">The sequence shown here is derived from an EMBL/GenBank/DDBJ whole genome shotgun (WGS) entry which is preliminary data.</text>
</comment>
<keyword evidence="2" id="KW-1133">Transmembrane helix</keyword>
<feature type="non-terminal residue" evidence="3">
    <location>
        <position position="1"/>
    </location>
</feature>
<keyword evidence="2" id="KW-0812">Transmembrane</keyword>
<proteinExistence type="predicted"/>
<dbReference type="RefSeq" id="WP_207086878.1">
    <property type="nucleotide sequence ID" value="NZ_JAFLQW010000108.1"/>
</dbReference>
<accession>A0ABS3FMK6</accession>
<evidence type="ECO:0000313" key="3">
    <source>
        <dbReference type="EMBL" id="MBO0348325.1"/>
    </source>
</evidence>
<sequence>RKHFKTVVTKAMQHINRHRAFPSFLSRIRERDRLELAESASLIGSAVGSVVAGLSGQVLFAATPITLALWLNRLNRSRFGEQMRTEHQGAIAEMHQVVTAVHSSLQTLPRSERIQDVENTLMRLSEATATLQQQGDRANSGNPNDEEMQREFAIVRRGVMRLRDVTETRFTELQETLNSEVQTLRQELASPAMIPSPELANIKAELLTLTQSLADIQTQFQALTSPVAPDDTTVQTQLDELQSQIVKLQQQNREVVKPYLKHLNHAIQKLEAEG</sequence>
<organism evidence="3 4">
    <name type="scientific">Phormidium pseudopriestleyi FRX01</name>
    <dbReference type="NCBI Taxonomy" id="1759528"/>
    <lineage>
        <taxon>Bacteria</taxon>
        <taxon>Bacillati</taxon>
        <taxon>Cyanobacteriota</taxon>
        <taxon>Cyanophyceae</taxon>
        <taxon>Oscillatoriophycideae</taxon>
        <taxon>Oscillatoriales</taxon>
        <taxon>Oscillatoriaceae</taxon>
        <taxon>Phormidium</taxon>
    </lineage>
</organism>
<dbReference type="Proteomes" id="UP000664844">
    <property type="component" value="Unassembled WGS sequence"/>
</dbReference>
<keyword evidence="1" id="KW-0175">Coiled coil</keyword>
<protein>
    <recommendedName>
        <fullName evidence="5">Dynamin family protein</fullName>
    </recommendedName>
</protein>
<evidence type="ECO:0000313" key="4">
    <source>
        <dbReference type="Proteomes" id="UP000664844"/>
    </source>
</evidence>
<dbReference type="EMBL" id="JAFLQW010000108">
    <property type="protein sequence ID" value="MBO0348325.1"/>
    <property type="molecule type" value="Genomic_DNA"/>
</dbReference>